<evidence type="ECO:0000256" key="4">
    <source>
        <dbReference type="SAM" id="Coils"/>
    </source>
</evidence>
<dbReference type="InterPro" id="IPR010487">
    <property type="entry name" value="NGRN/Rrg9"/>
</dbReference>
<dbReference type="Pfam" id="PF12824">
    <property type="entry name" value="MRP-L20"/>
    <property type="match status" value="1"/>
</dbReference>
<comment type="function">
    <text evidence="1">Required for respiratory activity and maintenance and expression of the mitochondrial genome.</text>
</comment>
<dbReference type="Proteomes" id="UP000027361">
    <property type="component" value="Unassembled WGS sequence"/>
</dbReference>
<organism evidence="5 6">
    <name type="scientific">Tilletiaria anomala (strain ATCC 24038 / CBS 436.72 / UBC 951)</name>
    <dbReference type="NCBI Taxonomy" id="1037660"/>
    <lineage>
        <taxon>Eukaryota</taxon>
        <taxon>Fungi</taxon>
        <taxon>Dikarya</taxon>
        <taxon>Basidiomycota</taxon>
        <taxon>Ustilaginomycotina</taxon>
        <taxon>Exobasidiomycetes</taxon>
        <taxon>Georgefischeriales</taxon>
        <taxon>Tilletiariaceae</taxon>
        <taxon>Tilletiaria</taxon>
    </lineage>
</organism>
<dbReference type="PANTHER" id="PTHR13475:SF3">
    <property type="entry name" value="NEUGRIN"/>
    <property type="match status" value="1"/>
</dbReference>
<name>A0A066W057_TILAU</name>
<dbReference type="InterPro" id="IPR043519">
    <property type="entry name" value="NT_sf"/>
</dbReference>
<evidence type="ECO:0000313" key="6">
    <source>
        <dbReference type="Proteomes" id="UP000027361"/>
    </source>
</evidence>
<dbReference type="InParanoid" id="A0A066W057"/>
<comment type="caution">
    <text evidence="5">The sequence shown here is derived from an EMBL/GenBank/DDBJ whole genome shotgun (WGS) entry which is preliminary data.</text>
</comment>
<dbReference type="GO" id="GO:0005634">
    <property type="term" value="C:nucleus"/>
    <property type="evidence" value="ECO:0007669"/>
    <property type="project" value="TreeGrafter"/>
</dbReference>
<protein>
    <recommendedName>
        <fullName evidence="3">Required for respiratory growth protein 9, mitochondrial</fullName>
    </recommendedName>
</protein>
<dbReference type="AlphaFoldDB" id="A0A066W057"/>
<dbReference type="PANTHER" id="PTHR13475">
    <property type="entry name" value="NEUGRIN"/>
    <property type="match status" value="1"/>
</dbReference>
<dbReference type="HOGENOM" id="CLU_544206_0_0_1"/>
<dbReference type="Gene3D" id="3.30.460.10">
    <property type="entry name" value="Beta Polymerase, domain 2"/>
    <property type="match status" value="1"/>
</dbReference>
<evidence type="ECO:0000313" key="5">
    <source>
        <dbReference type="EMBL" id="KDN45908.1"/>
    </source>
</evidence>
<keyword evidence="4" id="KW-0175">Coiled coil</keyword>
<dbReference type="OMA" id="CVVHVMT"/>
<evidence type="ECO:0000256" key="1">
    <source>
        <dbReference type="ARBA" id="ARBA00003548"/>
    </source>
</evidence>
<proteinExistence type="inferred from homology"/>
<dbReference type="RefSeq" id="XP_013243346.1">
    <property type="nucleotide sequence ID" value="XM_013387892.1"/>
</dbReference>
<accession>A0A066W057</accession>
<dbReference type="STRING" id="1037660.A0A066W057"/>
<evidence type="ECO:0000256" key="2">
    <source>
        <dbReference type="ARBA" id="ARBA00010895"/>
    </source>
</evidence>
<evidence type="ECO:0000256" key="3">
    <source>
        <dbReference type="ARBA" id="ARBA00013566"/>
    </source>
</evidence>
<reference evidence="5 6" key="1">
    <citation type="submission" date="2014-05" db="EMBL/GenBank/DDBJ databases">
        <title>Draft genome sequence of a rare smut relative, Tilletiaria anomala UBC 951.</title>
        <authorList>
            <consortium name="DOE Joint Genome Institute"/>
            <person name="Toome M."/>
            <person name="Kuo A."/>
            <person name="Henrissat B."/>
            <person name="Lipzen A."/>
            <person name="Tritt A."/>
            <person name="Yoshinaga Y."/>
            <person name="Zane M."/>
            <person name="Barry K."/>
            <person name="Grigoriev I.V."/>
            <person name="Spatafora J.W."/>
            <person name="Aimea M.C."/>
        </authorList>
    </citation>
    <scope>NUCLEOTIDE SEQUENCE [LARGE SCALE GENOMIC DNA]</scope>
    <source>
        <strain evidence="5 6">UBC 951</strain>
    </source>
</reference>
<dbReference type="EMBL" id="JMSN01000039">
    <property type="protein sequence ID" value="KDN45908.1"/>
    <property type="molecule type" value="Genomic_DNA"/>
</dbReference>
<dbReference type="SUPFAM" id="SSF81301">
    <property type="entry name" value="Nucleotidyltransferase"/>
    <property type="match status" value="1"/>
</dbReference>
<dbReference type="OrthoDB" id="5578174at2759"/>
<feature type="coiled-coil region" evidence="4">
    <location>
        <begin position="350"/>
        <end position="392"/>
    </location>
</feature>
<comment type="similarity">
    <text evidence="2">Belongs to the RRG9 family.</text>
</comment>
<dbReference type="Pfam" id="PF02410">
    <property type="entry name" value="RsfS"/>
    <property type="match status" value="1"/>
</dbReference>
<sequence>MMTTRGSRSAVCQLCRQQVLGQRGLTTASIPYKAAASFTSFCDAKGKQRQAALCVEWNGRCRSAAVSSFRSLSTSHRVASAEKPESSSSQSAVPWFMEDEVVSPPSIDAEDAIADDAEASLSIISPRPESSTLPIQLEHLYELLTHGSAAALVARPHTASSLPYSFSSSEYELEDSKEIGDASGPIRSPIQFIHAKAISQHDAWCDWIVVLETRGNTVGLVRKLALEVGDYLRSTRPPHTLDPAASFVASLVSTTSAAASTASTISETCKHVPAEVAGTAWRPRRILTREAQSALRVLHASDPEGFSLPRLAAEFKISRESVRRILKSGRKIPGAEAHAVAAQSKWTPDVAAEERQLRRALERREEKRRVWMEGEEQQIEELRRKVRSGLMDTDTLKDDSPTRARQEEELVEDAYAHQDGQSANSKNLYKHPVRYEGMPHSATNVGGAAARRATRSQGEGNWCMVDAGWCVVHVMTPQARQLYEIESIWEDQMREEAYPSV</sequence>
<dbReference type="GeneID" id="25266496"/>
<keyword evidence="6" id="KW-1185">Reference proteome</keyword>
<gene>
    <name evidence="5" type="ORF">K437DRAFT_274110</name>
</gene>